<evidence type="ECO:0000313" key="1">
    <source>
        <dbReference type="EMBL" id="GAN55530.1"/>
    </source>
</evidence>
<dbReference type="Proteomes" id="UP000032679">
    <property type="component" value="Unassembled WGS sequence"/>
</dbReference>
<organism evidence="1 2">
    <name type="scientific">Tanticharoenia sakaeratensis NBRC 103193</name>
    <dbReference type="NCBI Taxonomy" id="1231623"/>
    <lineage>
        <taxon>Bacteria</taxon>
        <taxon>Pseudomonadati</taxon>
        <taxon>Pseudomonadota</taxon>
        <taxon>Alphaproteobacteria</taxon>
        <taxon>Acetobacterales</taxon>
        <taxon>Acetobacteraceae</taxon>
        <taxon>Tanticharoenia</taxon>
    </lineage>
</organism>
<comment type="caution">
    <text evidence="1">The sequence shown here is derived from an EMBL/GenBank/DDBJ whole genome shotgun (WGS) entry which is preliminary data.</text>
</comment>
<dbReference type="RefSeq" id="WP_158507602.1">
    <property type="nucleotide sequence ID" value="NZ_BALE01000048.1"/>
</dbReference>
<dbReference type="EMBL" id="BALE01000048">
    <property type="protein sequence ID" value="GAN55530.1"/>
    <property type="molecule type" value="Genomic_DNA"/>
</dbReference>
<dbReference type="AlphaFoldDB" id="A0A0D6MQ63"/>
<accession>A0A0D6MQ63</accession>
<gene>
    <name evidence="1" type="ORF">Tasa_048_155</name>
</gene>
<name>A0A0D6MQ63_9PROT</name>
<keyword evidence="2" id="KW-1185">Reference proteome</keyword>
<evidence type="ECO:0000313" key="2">
    <source>
        <dbReference type="Proteomes" id="UP000032679"/>
    </source>
</evidence>
<proteinExistence type="predicted"/>
<reference evidence="1 2" key="1">
    <citation type="submission" date="2012-10" db="EMBL/GenBank/DDBJ databases">
        <title>Genome sequencing of Tanticharoenia sakaeratensis NBRC 103193.</title>
        <authorList>
            <person name="Azuma Y."/>
            <person name="Hadano H."/>
            <person name="Hirakawa H."/>
            <person name="Matsushita K."/>
        </authorList>
    </citation>
    <scope>NUCLEOTIDE SEQUENCE [LARGE SCALE GENOMIC DNA]</scope>
    <source>
        <strain evidence="1 2">NBRC 103193</strain>
    </source>
</reference>
<protein>
    <submittedName>
        <fullName evidence="1">Uncharacterized protein</fullName>
    </submittedName>
</protein>
<sequence length="55" mass="5676">MDSDVIEPLLDPLDVPPLLVEPCPAVVTCETTSPCASVTVVVIDPSALVVMVVVS</sequence>